<keyword evidence="2" id="KW-1185">Reference proteome</keyword>
<accession>A0A649VM40</accession>
<reference evidence="1 2" key="1">
    <citation type="submission" date="2019-10" db="EMBL/GenBank/DDBJ databases">
        <authorList>
            <person name="Garlena R.A."/>
            <person name="Russell D.A."/>
            <person name="Pope W.H."/>
            <person name="Jacobs-Sera D."/>
            <person name="Hatfull G.F."/>
        </authorList>
    </citation>
    <scope>NUCLEOTIDE SEQUENCE [LARGE SCALE GENOMIC DNA]</scope>
</reference>
<protein>
    <submittedName>
        <fullName evidence="1">Uncharacterized protein</fullName>
    </submittedName>
</protein>
<evidence type="ECO:0000313" key="1">
    <source>
        <dbReference type="EMBL" id="QGJ93490.1"/>
    </source>
</evidence>
<dbReference type="RefSeq" id="YP_009885121.1">
    <property type="nucleotide sequence ID" value="NC_049478.1"/>
</dbReference>
<gene>
    <name evidence="1" type="primary">41</name>
    <name evidence="1" type="ORF">SEA_MUFASA8_41</name>
</gene>
<sequence length="117" mass="13132">MNNPSRVLTAAEAEAVIRDRAATYVEEHGSDHTIDEFEEFRVKLSADVDMDLDADYLADVIFHIEEAAKVDNNNHPNIKLTRDGTIDNRDFMFEYENSLVSKVIGFLLGASTQQKAA</sequence>
<evidence type="ECO:0000313" key="2">
    <source>
        <dbReference type="Proteomes" id="UP000427282"/>
    </source>
</evidence>
<dbReference type="KEGG" id="vg:55814494"/>
<organism evidence="1 2">
    <name type="scientific">Arthrobacter phage Mufasa8</name>
    <dbReference type="NCBI Taxonomy" id="2656526"/>
    <lineage>
        <taxon>Viruses</taxon>
        <taxon>Duplodnaviria</taxon>
        <taxon>Heunggongvirae</taxon>
        <taxon>Uroviricota</taxon>
        <taxon>Caudoviricetes</taxon>
        <taxon>Mufasoctovirus</taxon>
        <taxon>Mufasoctovirus mufasa8</taxon>
    </lineage>
</organism>
<dbReference type="EMBL" id="MN586027">
    <property type="protein sequence ID" value="QGJ93490.1"/>
    <property type="molecule type" value="Genomic_DNA"/>
</dbReference>
<name>A0A649VM40_9CAUD</name>
<dbReference type="Proteomes" id="UP000427282">
    <property type="component" value="Segment"/>
</dbReference>
<proteinExistence type="predicted"/>
<dbReference type="GeneID" id="55814494"/>